<feature type="compositionally biased region" description="Basic residues" evidence="1">
    <location>
        <begin position="11"/>
        <end position="23"/>
    </location>
</feature>
<gene>
    <name evidence="2" type="ORF">AVDCRST_MAG52-2268</name>
</gene>
<feature type="non-terminal residue" evidence="2">
    <location>
        <position position="254"/>
    </location>
</feature>
<evidence type="ECO:0000313" key="2">
    <source>
        <dbReference type="EMBL" id="CAA9255672.1"/>
    </source>
</evidence>
<accession>A0A6J4ILJ2</accession>
<protein>
    <submittedName>
        <fullName evidence="2">Two-component transcriptional response regulator, LuxR family</fullName>
    </submittedName>
</protein>
<feature type="compositionally biased region" description="Basic and acidic residues" evidence="1">
    <location>
        <begin position="110"/>
        <end position="119"/>
    </location>
</feature>
<feature type="compositionally biased region" description="Basic residues" evidence="1">
    <location>
        <begin position="46"/>
        <end position="69"/>
    </location>
</feature>
<dbReference type="AlphaFoldDB" id="A0A6J4ILJ2"/>
<proteinExistence type="predicted"/>
<name>A0A6J4ILJ2_9ACTN</name>
<feature type="compositionally biased region" description="Basic and acidic residues" evidence="1">
    <location>
        <begin position="233"/>
        <end position="254"/>
    </location>
</feature>
<evidence type="ECO:0000256" key="1">
    <source>
        <dbReference type="SAM" id="MobiDB-lite"/>
    </source>
</evidence>
<reference evidence="2" key="1">
    <citation type="submission" date="2020-02" db="EMBL/GenBank/DDBJ databases">
        <authorList>
            <person name="Meier V. D."/>
        </authorList>
    </citation>
    <scope>NUCLEOTIDE SEQUENCE</scope>
    <source>
        <strain evidence="2">AVDCRST_MAG52</strain>
    </source>
</reference>
<dbReference type="EMBL" id="CADCTN010000167">
    <property type="protein sequence ID" value="CAA9255672.1"/>
    <property type="molecule type" value="Genomic_DNA"/>
</dbReference>
<feature type="compositionally biased region" description="Basic and acidic residues" evidence="1">
    <location>
        <begin position="28"/>
        <end position="37"/>
    </location>
</feature>
<sequence>VCTYGEQFPRGHPRAPPRRRARPASRPGQHDQRDGRHAVGGFARRAASRPHAGRVGPPRRGRRRARLRPRRDPQRLPRPAAPLPPRDDRRPGHVRGPLGGQRGAGGRRARLPDDQHLADAARLGDPGRSCRAHRRRPADPPGRAVGPPGREALHAGGAAHPARVRRAGRAAAGPVQPADRAQPLHQRGHRQEPRQGHPAQAGCSRPGPRRLAGAVQPPARVHLRRPRSGPGRRAPDRRARDRAGQPRPGARRDL</sequence>
<organism evidence="2">
    <name type="scientific">uncultured Blastococcus sp</name>
    <dbReference type="NCBI Taxonomy" id="217144"/>
    <lineage>
        <taxon>Bacteria</taxon>
        <taxon>Bacillati</taxon>
        <taxon>Actinomycetota</taxon>
        <taxon>Actinomycetes</taxon>
        <taxon>Geodermatophilales</taxon>
        <taxon>Geodermatophilaceae</taxon>
        <taxon>Blastococcus</taxon>
        <taxon>environmental samples</taxon>
    </lineage>
</organism>
<feature type="non-terminal residue" evidence="2">
    <location>
        <position position="1"/>
    </location>
</feature>
<feature type="compositionally biased region" description="Gly residues" evidence="1">
    <location>
        <begin position="97"/>
        <end position="106"/>
    </location>
</feature>
<feature type="region of interest" description="Disordered" evidence="1">
    <location>
        <begin position="1"/>
        <end position="254"/>
    </location>
</feature>